<dbReference type="Pfam" id="PF00271">
    <property type="entry name" value="Helicase_C"/>
    <property type="match status" value="1"/>
</dbReference>
<protein>
    <submittedName>
        <fullName evidence="6">P-loop containing nucleoside triphosphate hydrolase protein</fullName>
    </submittedName>
</protein>
<dbReference type="InterPro" id="IPR001650">
    <property type="entry name" value="Helicase_C-like"/>
</dbReference>
<evidence type="ECO:0000256" key="3">
    <source>
        <dbReference type="ARBA" id="ARBA00022840"/>
    </source>
</evidence>
<dbReference type="OrthoDB" id="448448at2759"/>
<keyword evidence="4" id="KW-0175">Coiled coil</keyword>
<comment type="caution">
    <text evidence="6">The sequence shown here is derived from an EMBL/GenBank/DDBJ whole genome shotgun (WGS) entry which is preliminary data.</text>
</comment>
<dbReference type="InterPro" id="IPR050628">
    <property type="entry name" value="SNF2_RAD54_helicase_TF"/>
</dbReference>
<evidence type="ECO:0000256" key="4">
    <source>
        <dbReference type="SAM" id="Coils"/>
    </source>
</evidence>
<evidence type="ECO:0000259" key="5">
    <source>
        <dbReference type="PROSITE" id="PS51194"/>
    </source>
</evidence>
<keyword evidence="3" id="KW-0067">ATP-binding</keyword>
<evidence type="ECO:0000313" key="7">
    <source>
        <dbReference type="Proteomes" id="UP000772434"/>
    </source>
</evidence>
<dbReference type="SUPFAM" id="SSF52540">
    <property type="entry name" value="P-loop containing nucleoside triphosphate hydrolases"/>
    <property type="match status" value="1"/>
</dbReference>
<dbReference type="GO" id="GO:0005524">
    <property type="term" value="F:ATP binding"/>
    <property type="evidence" value="ECO:0007669"/>
    <property type="project" value="UniProtKB-KW"/>
</dbReference>
<dbReference type="CDD" id="cd18793">
    <property type="entry name" value="SF2_C_SNF"/>
    <property type="match status" value="1"/>
</dbReference>
<organism evidence="6 7">
    <name type="scientific">Rhodocollybia butyracea</name>
    <dbReference type="NCBI Taxonomy" id="206335"/>
    <lineage>
        <taxon>Eukaryota</taxon>
        <taxon>Fungi</taxon>
        <taxon>Dikarya</taxon>
        <taxon>Basidiomycota</taxon>
        <taxon>Agaricomycotina</taxon>
        <taxon>Agaricomycetes</taxon>
        <taxon>Agaricomycetidae</taxon>
        <taxon>Agaricales</taxon>
        <taxon>Marasmiineae</taxon>
        <taxon>Omphalotaceae</taxon>
        <taxon>Rhodocollybia</taxon>
    </lineage>
</organism>
<reference evidence="6" key="1">
    <citation type="submission" date="2020-11" db="EMBL/GenBank/DDBJ databases">
        <authorList>
            <consortium name="DOE Joint Genome Institute"/>
            <person name="Ahrendt S."/>
            <person name="Riley R."/>
            <person name="Andreopoulos W."/>
            <person name="Labutti K."/>
            <person name="Pangilinan J."/>
            <person name="Ruiz-Duenas F.J."/>
            <person name="Barrasa J.M."/>
            <person name="Sanchez-Garcia M."/>
            <person name="Camarero S."/>
            <person name="Miyauchi S."/>
            <person name="Serrano A."/>
            <person name="Linde D."/>
            <person name="Babiker R."/>
            <person name="Drula E."/>
            <person name="Ayuso-Fernandez I."/>
            <person name="Pacheco R."/>
            <person name="Padilla G."/>
            <person name="Ferreira P."/>
            <person name="Barriuso J."/>
            <person name="Kellner H."/>
            <person name="Castanera R."/>
            <person name="Alfaro M."/>
            <person name="Ramirez L."/>
            <person name="Pisabarro A.G."/>
            <person name="Kuo A."/>
            <person name="Tritt A."/>
            <person name="Lipzen A."/>
            <person name="He G."/>
            <person name="Yan M."/>
            <person name="Ng V."/>
            <person name="Cullen D."/>
            <person name="Martin F."/>
            <person name="Rosso M.-N."/>
            <person name="Henrissat B."/>
            <person name="Hibbett D."/>
            <person name="Martinez A.T."/>
            <person name="Grigoriev I.V."/>
        </authorList>
    </citation>
    <scope>NUCLEOTIDE SEQUENCE</scope>
    <source>
        <strain evidence="6">AH 40177</strain>
    </source>
</reference>
<dbReference type="GO" id="GO:0005634">
    <property type="term" value="C:nucleus"/>
    <property type="evidence" value="ECO:0007669"/>
    <property type="project" value="TreeGrafter"/>
</dbReference>
<name>A0A9P5U1N1_9AGAR</name>
<keyword evidence="7" id="KW-1185">Reference proteome</keyword>
<proteinExistence type="predicted"/>
<feature type="coiled-coil region" evidence="4">
    <location>
        <begin position="123"/>
        <end position="153"/>
    </location>
</feature>
<dbReference type="GO" id="GO:0006281">
    <property type="term" value="P:DNA repair"/>
    <property type="evidence" value="ECO:0007669"/>
    <property type="project" value="TreeGrafter"/>
</dbReference>
<dbReference type="EMBL" id="JADNRY010000155">
    <property type="protein sequence ID" value="KAF9063046.1"/>
    <property type="molecule type" value="Genomic_DNA"/>
</dbReference>
<dbReference type="AlphaFoldDB" id="A0A9P5U1N1"/>
<evidence type="ECO:0000313" key="6">
    <source>
        <dbReference type="EMBL" id="KAF9063046.1"/>
    </source>
</evidence>
<dbReference type="GO" id="GO:0016787">
    <property type="term" value="F:hydrolase activity"/>
    <property type="evidence" value="ECO:0007669"/>
    <property type="project" value="UniProtKB-KW"/>
</dbReference>
<dbReference type="Gene3D" id="3.40.50.300">
    <property type="entry name" value="P-loop containing nucleotide triphosphate hydrolases"/>
    <property type="match status" value="1"/>
</dbReference>
<dbReference type="InterPro" id="IPR049730">
    <property type="entry name" value="SNF2/RAD54-like_C"/>
</dbReference>
<keyword evidence="1" id="KW-0547">Nucleotide-binding</keyword>
<accession>A0A9P5U1N1</accession>
<feature type="domain" description="Helicase C-terminal" evidence="5">
    <location>
        <begin position="1"/>
        <end position="146"/>
    </location>
</feature>
<gene>
    <name evidence="6" type="ORF">BDP27DRAFT_253540</name>
</gene>
<evidence type="ECO:0000256" key="1">
    <source>
        <dbReference type="ARBA" id="ARBA00022741"/>
    </source>
</evidence>
<dbReference type="GO" id="GO:0008094">
    <property type="term" value="F:ATP-dependent activity, acting on DNA"/>
    <property type="evidence" value="ECO:0007669"/>
    <property type="project" value="TreeGrafter"/>
</dbReference>
<evidence type="ECO:0000256" key="2">
    <source>
        <dbReference type="ARBA" id="ARBA00022801"/>
    </source>
</evidence>
<dbReference type="InterPro" id="IPR027417">
    <property type="entry name" value="P-loop_NTPase"/>
</dbReference>
<dbReference type="PANTHER" id="PTHR45626">
    <property type="entry name" value="TRANSCRIPTION TERMINATION FACTOR 2-RELATED"/>
    <property type="match status" value="1"/>
</dbReference>
<sequence>MNILREIKARPGNEKTIIFSQFTSMLDLLHFFLRNEDIEFVRLDGKMDMARRKDSLDALRNDPSVTVILVSLRAGGTGLNLTEANNVIMFDLWWNPAVEEQAFGRAHRMGQKKTVHIYKLVTLNTVERRILELQNQKRKLANDTLDRNEIENMKKLSRDQALNLLNYHRRI</sequence>
<keyword evidence="2 6" id="KW-0378">Hydrolase</keyword>
<dbReference type="PROSITE" id="PS51194">
    <property type="entry name" value="HELICASE_CTER"/>
    <property type="match status" value="1"/>
</dbReference>
<dbReference type="SMART" id="SM00490">
    <property type="entry name" value="HELICc"/>
    <property type="match status" value="1"/>
</dbReference>
<dbReference type="Proteomes" id="UP000772434">
    <property type="component" value="Unassembled WGS sequence"/>
</dbReference>